<evidence type="ECO:0000313" key="1">
    <source>
        <dbReference type="EMBL" id="SFV55750.1"/>
    </source>
</evidence>
<dbReference type="AlphaFoldDB" id="A0A1W1BQA9"/>
<accession>A0A1W1BQA9</accession>
<name>A0A1W1BQA9_9ZZZZ</name>
<proteinExistence type="predicted"/>
<protein>
    <submittedName>
        <fullName evidence="1">Uncharacterized protein</fullName>
    </submittedName>
</protein>
<organism evidence="1">
    <name type="scientific">hydrothermal vent metagenome</name>
    <dbReference type="NCBI Taxonomy" id="652676"/>
    <lineage>
        <taxon>unclassified sequences</taxon>
        <taxon>metagenomes</taxon>
        <taxon>ecological metagenomes</taxon>
    </lineage>
</organism>
<reference evidence="1" key="1">
    <citation type="submission" date="2016-10" db="EMBL/GenBank/DDBJ databases">
        <authorList>
            <person name="de Groot N.N."/>
        </authorList>
    </citation>
    <scope>NUCLEOTIDE SEQUENCE</scope>
</reference>
<gene>
    <name evidence="1" type="ORF">MNB_SV-10-291</name>
</gene>
<dbReference type="EMBL" id="FPHL01000011">
    <property type="protein sequence ID" value="SFV55750.1"/>
    <property type="molecule type" value="Genomic_DNA"/>
</dbReference>
<sequence length="48" mass="5706">MIEIGIVHKTFFSIEKYIQIFCVLYYTESVVQYSHMILKKDKCEDTVA</sequence>